<dbReference type="Gene3D" id="3.40.50.12780">
    <property type="entry name" value="N-terminal domain of ligase-like"/>
    <property type="match status" value="1"/>
</dbReference>
<dbReference type="Gene3D" id="3.30.300.30">
    <property type="match status" value="1"/>
</dbReference>
<dbReference type="PANTHER" id="PTHR43767:SF1">
    <property type="entry name" value="NONRIBOSOMAL PEPTIDE SYNTHASE PES1 (EUROFUNG)-RELATED"/>
    <property type="match status" value="1"/>
</dbReference>
<dbReference type="Pfam" id="PF00501">
    <property type="entry name" value="AMP-binding"/>
    <property type="match status" value="2"/>
</dbReference>
<dbReference type="InterPro" id="IPR000873">
    <property type="entry name" value="AMP-dep_synth/lig_dom"/>
</dbReference>
<evidence type="ECO:0000313" key="4">
    <source>
        <dbReference type="EMBL" id="TFY72978.1"/>
    </source>
</evidence>
<comment type="caution">
    <text evidence="4">The sequence shown here is derived from an EMBL/GenBank/DDBJ whole genome shotgun (WGS) entry which is preliminary data.</text>
</comment>
<dbReference type="InterPro" id="IPR050237">
    <property type="entry name" value="ATP-dep_AMP-bd_enzyme"/>
</dbReference>
<reference evidence="4 5" key="1">
    <citation type="submission" date="2019-02" db="EMBL/GenBank/DDBJ databases">
        <title>Genome sequencing of the rare red list fungi Dentipellis fragilis.</title>
        <authorList>
            <person name="Buettner E."/>
            <person name="Kellner H."/>
        </authorList>
    </citation>
    <scope>NUCLEOTIDE SEQUENCE [LARGE SCALE GENOMIC DNA]</scope>
    <source>
        <strain evidence="4 5">DSM 105465</strain>
    </source>
</reference>
<feature type="domain" description="AMP-dependent synthetase/ligase" evidence="2">
    <location>
        <begin position="310"/>
        <end position="456"/>
    </location>
</feature>
<accession>A0A4Y9ZGR3</accession>
<dbReference type="PANTHER" id="PTHR43767">
    <property type="entry name" value="LONG-CHAIN-FATTY-ACID--COA LIGASE"/>
    <property type="match status" value="1"/>
</dbReference>
<dbReference type="OrthoDB" id="10253115at2759"/>
<name>A0A4Y9ZGR3_9AGAM</name>
<feature type="transmembrane region" description="Helical" evidence="1">
    <location>
        <begin position="107"/>
        <end position="128"/>
    </location>
</feature>
<dbReference type="EMBL" id="SEOQ01000001">
    <property type="protein sequence ID" value="TFY72978.1"/>
    <property type="molecule type" value="Genomic_DNA"/>
</dbReference>
<dbReference type="STRING" id="205917.A0A4Y9ZGR3"/>
<feature type="domain" description="AMP-binding enzyme C-terminal" evidence="3">
    <location>
        <begin position="508"/>
        <end position="585"/>
    </location>
</feature>
<evidence type="ECO:0000259" key="3">
    <source>
        <dbReference type="Pfam" id="PF13193"/>
    </source>
</evidence>
<sequence length="615" mass="67727">MTWVPKRSLAETQAILCGPGQIHEYETRLIEGRLQRVYKSLWPSLRDFWLWVADQYKDLTYVVFEQQRITYSQAFERSLKVAAMFKTVYGVQKGDRVIICSRNYPDYLVAFWACHLIGAVAVLVNAWLPLEPTKHCLLGTQCKLVIVDTQRADLLEGHTSAIRKAVGTTGFLVWEHHEGKGKWDDMQLWSDVLGSFKGDPRQVLRGDPGLVPEDNATIIFTSGTTGLPKGVLSTHRMFLTNLFNVSSECWPPLSQAKSSTAYCEQQKSDVASWGEPVRAANPNPRNTGRHFDFGAIVSRDWFYHYDTGRQMIATFTGMKIVFMRKWVPDEGSRLIQTEKLTAAGGVPSMVSDLINSSPNGLPLASLLFGGAPAPDWLVEGSRAAFPDAAMSQAYGLTETNSVAVGFAGEDYAVRPTSAGLPAPVCDILIVKDGKVLPAGEQGEVWLRGPNVMKGYWGDPAATAAAITQDGWLRTGDIGFVDHDGFLYIRDRIKDLIIRGGENIDSVSVENAVSADDRLLEVAAVAVPDKRLGELVTVVASVKAAYQGKVKEEEVIAIARKRLPRFAVPVMILLLDDRLARTPSGKILKGELRQVAKAEWLKRLQANKGTPAAAKL</sequence>
<evidence type="ECO:0008006" key="6">
    <source>
        <dbReference type="Google" id="ProtNLM"/>
    </source>
</evidence>
<dbReference type="InterPro" id="IPR025110">
    <property type="entry name" value="AMP-bd_C"/>
</dbReference>
<dbReference type="GO" id="GO:0016878">
    <property type="term" value="F:acid-thiol ligase activity"/>
    <property type="evidence" value="ECO:0007669"/>
    <property type="project" value="UniProtKB-ARBA"/>
</dbReference>
<evidence type="ECO:0000259" key="2">
    <source>
        <dbReference type="Pfam" id="PF00501"/>
    </source>
</evidence>
<keyword evidence="1" id="KW-0472">Membrane</keyword>
<gene>
    <name evidence="4" type="ORF">EVG20_g16</name>
</gene>
<dbReference type="InterPro" id="IPR020845">
    <property type="entry name" value="AMP-binding_CS"/>
</dbReference>
<keyword evidence="1" id="KW-1133">Transmembrane helix</keyword>
<protein>
    <recommendedName>
        <fullName evidence="6">AMP-dependent synthetase/ligase domain-containing protein</fullName>
    </recommendedName>
</protein>
<keyword evidence="1" id="KW-0812">Transmembrane</keyword>
<evidence type="ECO:0000313" key="5">
    <source>
        <dbReference type="Proteomes" id="UP000298327"/>
    </source>
</evidence>
<dbReference type="InterPro" id="IPR042099">
    <property type="entry name" value="ANL_N_sf"/>
</dbReference>
<dbReference type="AlphaFoldDB" id="A0A4Y9ZGR3"/>
<proteinExistence type="predicted"/>
<dbReference type="Gene3D" id="3.40.50.980">
    <property type="match status" value="2"/>
</dbReference>
<feature type="domain" description="AMP-dependent synthetase/ligase" evidence="2">
    <location>
        <begin position="52"/>
        <end position="249"/>
    </location>
</feature>
<evidence type="ECO:0000256" key="1">
    <source>
        <dbReference type="SAM" id="Phobius"/>
    </source>
</evidence>
<dbReference type="Proteomes" id="UP000298327">
    <property type="component" value="Unassembled WGS sequence"/>
</dbReference>
<dbReference type="Pfam" id="PF13193">
    <property type="entry name" value="AMP-binding_C"/>
    <property type="match status" value="1"/>
</dbReference>
<organism evidence="4 5">
    <name type="scientific">Dentipellis fragilis</name>
    <dbReference type="NCBI Taxonomy" id="205917"/>
    <lineage>
        <taxon>Eukaryota</taxon>
        <taxon>Fungi</taxon>
        <taxon>Dikarya</taxon>
        <taxon>Basidiomycota</taxon>
        <taxon>Agaricomycotina</taxon>
        <taxon>Agaricomycetes</taxon>
        <taxon>Russulales</taxon>
        <taxon>Hericiaceae</taxon>
        <taxon>Dentipellis</taxon>
    </lineage>
</organism>
<dbReference type="InterPro" id="IPR045851">
    <property type="entry name" value="AMP-bd_C_sf"/>
</dbReference>
<keyword evidence="5" id="KW-1185">Reference proteome</keyword>
<dbReference type="PROSITE" id="PS00455">
    <property type="entry name" value="AMP_BINDING"/>
    <property type="match status" value="1"/>
</dbReference>
<dbReference type="SUPFAM" id="SSF56801">
    <property type="entry name" value="Acetyl-CoA synthetase-like"/>
    <property type="match status" value="1"/>
</dbReference>